<dbReference type="InterPro" id="IPR036584">
    <property type="entry name" value="FliS_sf"/>
</dbReference>
<sequence length="147" mass="16301">MSYAMNRAISAYRTAATTVAPPAAVTLLFDEVLNAIVLAARHLRDKDYEESHRRIARATGILRGLRQNVNPDIDQALGQQLITMYTRNIFALNTAVGKPDAANRFATLAEGLLELRNAWADMTTLAPRNAQTLMSDIHGERIVAEYF</sequence>
<gene>
    <name evidence="6" type="ORF">JF539_16965</name>
</gene>
<protein>
    <submittedName>
        <fullName evidence="6">Flagellar protein FliS</fullName>
    </submittedName>
</protein>
<evidence type="ECO:0000313" key="7">
    <source>
        <dbReference type="Proteomes" id="UP000664096"/>
    </source>
</evidence>
<name>A0A939J5A7_9HYPH</name>
<dbReference type="Pfam" id="PF02561">
    <property type="entry name" value="FliS"/>
    <property type="match status" value="1"/>
</dbReference>
<dbReference type="PANTHER" id="PTHR34773">
    <property type="entry name" value="FLAGELLAR SECRETION CHAPERONE FLIS"/>
    <property type="match status" value="1"/>
</dbReference>
<keyword evidence="6" id="KW-0969">Cilium</keyword>
<dbReference type="GO" id="GO:0005829">
    <property type="term" value="C:cytosol"/>
    <property type="evidence" value="ECO:0007669"/>
    <property type="project" value="UniProtKB-SubCell"/>
</dbReference>
<evidence type="ECO:0000256" key="5">
    <source>
        <dbReference type="ARBA" id="ARBA00023186"/>
    </source>
</evidence>
<dbReference type="Proteomes" id="UP000664096">
    <property type="component" value="Unassembled WGS sequence"/>
</dbReference>
<evidence type="ECO:0000256" key="3">
    <source>
        <dbReference type="ARBA" id="ARBA00022490"/>
    </source>
</evidence>
<accession>A0A939J5A7</accession>
<dbReference type="GO" id="GO:0071973">
    <property type="term" value="P:bacterial-type flagellum-dependent cell motility"/>
    <property type="evidence" value="ECO:0007669"/>
    <property type="project" value="TreeGrafter"/>
</dbReference>
<keyword evidence="6" id="KW-0966">Cell projection</keyword>
<dbReference type="RefSeq" id="WP_207141881.1">
    <property type="nucleotide sequence ID" value="NZ_JAEKJZ010000003.1"/>
</dbReference>
<dbReference type="PANTHER" id="PTHR34773:SF1">
    <property type="entry name" value="FLAGELLAR SECRETION CHAPERONE FLIS"/>
    <property type="match status" value="1"/>
</dbReference>
<evidence type="ECO:0000256" key="2">
    <source>
        <dbReference type="ARBA" id="ARBA00008787"/>
    </source>
</evidence>
<reference evidence="6" key="1">
    <citation type="submission" date="2020-12" db="EMBL/GenBank/DDBJ databases">
        <title>Oil enriched cultivation method for isolating marine PHA-producing bacteria.</title>
        <authorList>
            <person name="Zheng W."/>
            <person name="Yu S."/>
            <person name="Huang Y."/>
        </authorList>
    </citation>
    <scope>NUCLEOTIDE SEQUENCE</scope>
    <source>
        <strain evidence="6">SY-2-12</strain>
    </source>
</reference>
<dbReference type="EMBL" id="JAEKJZ010000003">
    <property type="protein sequence ID" value="MBN9672045.1"/>
    <property type="molecule type" value="Genomic_DNA"/>
</dbReference>
<dbReference type="SUPFAM" id="SSF101116">
    <property type="entry name" value="Flagellar export chaperone FliS"/>
    <property type="match status" value="1"/>
</dbReference>
<keyword evidence="3" id="KW-0963">Cytoplasm</keyword>
<dbReference type="InterPro" id="IPR003713">
    <property type="entry name" value="FliS"/>
</dbReference>
<comment type="similarity">
    <text evidence="2">Belongs to the FliS family.</text>
</comment>
<keyword evidence="6" id="KW-0282">Flagellum</keyword>
<dbReference type="Gene3D" id="1.20.120.340">
    <property type="entry name" value="Flagellar protein FliS"/>
    <property type="match status" value="1"/>
</dbReference>
<evidence type="ECO:0000256" key="1">
    <source>
        <dbReference type="ARBA" id="ARBA00004514"/>
    </source>
</evidence>
<organism evidence="6 7">
    <name type="scientific">Roseibium aggregatum</name>
    <dbReference type="NCBI Taxonomy" id="187304"/>
    <lineage>
        <taxon>Bacteria</taxon>
        <taxon>Pseudomonadati</taxon>
        <taxon>Pseudomonadota</taxon>
        <taxon>Alphaproteobacteria</taxon>
        <taxon>Hyphomicrobiales</taxon>
        <taxon>Stappiaceae</taxon>
        <taxon>Roseibium</taxon>
    </lineage>
</organism>
<comment type="caution">
    <text evidence="6">The sequence shown here is derived from an EMBL/GenBank/DDBJ whole genome shotgun (WGS) entry which is preliminary data.</text>
</comment>
<dbReference type="GO" id="GO:0044780">
    <property type="term" value="P:bacterial-type flagellum assembly"/>
    <property type="evidence" value="ECO:0007669"/>
    <property type="project" value="InterPro"/>
</dbReference>
<dbReference type="AlphaFoldDB" id="A0A939J5A7"/>
<evidence type="ECO:0000256" key="4">
    <source>
        <dbReference type="ARBA" id="ARBA00022795"/>
    </source>
</evidence>
<evidence type="ECO:0000313" key="6">
    <source>
        <dbReference type="EMBL" id="MBN9672045.1"/>
    </source>
</evidence>
<proteinExistence type="inferred from homology"/>
<keyword evidence="4" id="KW-1005">Bacterial flagellum biogenesis</keyword>
<keyword evidence="5" id="KW-0143">Chaperone</keyword>
<comment type="subcellular location">
    <subcellularLocation>
        <location evidence="1">Cytoplasm</location>
        <location evidence="1">Cytosol</location>
    </subcellularLocation>
</comment>